<dbReference type="AlphaFoldDB" id="A0A4U0NGV1"/>
<protein>
    <submittedName>
        <fullName evidence="1">Uncharacterized protein</fullName>
    </submittedName>
</protein>
<name>A0A4U0NGV1_9SPHI</name>
<gene>
    <name evidence="1" type="ORF">FAZ15_18345</name>
</gene>
<dbReference type="RefSeq" id="WP_136902766.1">
    <property type="nucleotide sequence ID" value="NZ_SUME01000008.1"/>
</dbReference>
<organism evidence="1 2">
    <name type="scientific">Sphingobacterium olei</name>
    <dbReference type="NCBI Taxonomy" id="2571155"/>
    <lineage>
        <taxon>Bacteria</taxon>
        <taxon>Pseudomonadati</taxon>
        <taxon>Bacteroidota</taxon>
        <taxon>Sphingobacteriia</taxon>
        <taxon>Sphingobacteriales</taxon>
        <taxon>Sphingobacteriaceae</taxon>
        <taxon>Sphingobacterium</taxon>
    </lineage>
</organism>
<dbReference type="OrthoDB" id="788174at2"/>
<evidence type="ECO:0000313" key="1">
    <source>
        <dbReference type="EMBL" id="TJZ53310.1"/>
    </source>
</evidence>
<accession>A0A4U0NGV1</accession>
<reference evidence="1 2" key="1">
    <citation type="submission" date="2019-04" db="EMBL/GenBank/DDBJ databases">
        <title>Sphingobacterium olei sp. nov., isolated from oil-contaminated soil.</title>
        <authorList>
            <person name="Liu B."/>
        </authorList>
    </citation>
    <scope>NUCLEOTIDE SEQUENCE [LARGE SCALE GENOMIC DNA]</scope>
    <source>
        <strain evidence="1 2">HAL-9</strain>
    </source>
</reference>
<keyword evidence="2" id="KW-1185">Reference proteome</keyword>
<comment type="caution">
    <text evidence="1">The sequence shown here is derived from an EMBL/GenBank/DDBJ whole genome shotgun (WGS) entry which is preliminary data.</text>
</comment>
<dbReference type="EMBL" id="SUME01000008">
    <property type="protein sequence ID" value="TJZ53310.1"/>
    <property type="molecule type" value="Genomic_DNA"/>
</dbReference>
<evidence type="ECO:0000313" key="2">
    <source>
        <dbReference type="Proteomes" id="UP000306808"/>
    </source>
</evidence>
<dbReference type="Proteomes" id="UP000306808">
    <property type="component" value="Unassembled WGS sequence"/>
</dbReference>
<proteinExistence type="predicted"/>
<sequence>MIYSKQELEGFVGEGKEREVAVSRYLSKIIKNEVKKIFPHELEFITRILPHISKEKYVYKPLYNIYELDYCSESLFKLLILRYLFNLDFLQPVFTGTTYLKREEIDRDKEKFHVLFADWERKLNDKPSNDVFLHEVKKEYFRKIKHLDDEFKQNIYTGRFCYDRKIVKHVNRQ</sequence>